<dbReference type="SUPFAM" id="SSF75011">
    <property type="entry name" value="3-carboxy-cis,cis-mucoante lactonizing enzyme"/>
    <property type="match status" value="1"/>
</dbReference>
<dbReference type="Proteomes" id="UP000054007">
    <property type="component" value="Unassembled WGS sequence"/>
</dbReference>
<name>A0A0D7BRL1_9AGAR</name>
<comment type="similarity">
    <text evidence="1">Belongs to the cycloisomerase 2 family.</text>
</comment>
<evidence type="ECO:0000313" key="3">
    <source>
        <dbReference type="Proteomes" id="UP000054007"/>
    </source>
</evidence>
<dbReference type="Pfam" id="PF10282">
    <property type="entry name" value="Lactonase"/>
    <property type="match status" value="1"/>
</dbReference>
<dbReference type="STRING" id="1314674.A0A0D7BRL1"/>
<sequence>MKNFTILAGGAGNFISSYVFNPVGETLTLTNNYTSGLNPSWIASSRVDDTVFYAVNEDDPDVSPGAVQSFQLGAFDAPIATISSGGDVPAHLLVLPDDGIFVANYFGANTEYIEPQTNSTVGQFGSSAVLDFSGAKEGVESHPHASFEYGDELLVPDLGADRVYRLTKQEEAYSIAGWIEQPEGSGPRHVLVVDDLLYTIHETSSTVTIQAIPPLGETNESPILAQASTLPDGLPNSTFGASEILIPTPNEEFPTQYIYASNRNTGDVFDERGDSIAIMQYVNGELKVIKHFFPGFQQVRGMEFGGDSLEYLATGGGVAGGVGVFKRINGGADFIEVAKNGDVDTRQTFLWV</sequence>
<evidence type="ECO:0000256" key="1">
    <source>
        <dbReference type="ARBA" id="ARBA00005564"/>
    </source>
</evidence>
<dbReference type="PANTHER" id="PTHR30344">
    <property type="entry name" value="6-PHOSPHOGLUCONOLACTONASE-RELATED"/>
    <property type="match status" value="1"/>
</dbReference>
<accession>A0A0D7BRL1</accession>
<keyword evidence="3" id="KW-1185">Reference proteome</keyword>
<dbReference type="OrthoDB" id="9972196at2759"/>
<dbReference type="InterPro" id="IPR015943">
    <property type="entry name" value="WD40/YVTN_repeat-like_dom_sf"/>
</dbReference>
<dbReference type="GO" id="GO:0017057">
    <property type="term" value="F:6-phosphogluconolactonase activity"/>
    <property type="evidence" value="ECO:0007669"/>
    <property type="project" value="TreeGrafter"/>
</dbReference>
<dbReference type="PANTHER" id="PTHR30344:SF7">
    <property type="entry name" value="DUF2415 DOMAIN-CONTAINING PROTEIN"/>
    <property type="match status" value="1"/>
</dbReference>
<evidence type="ECO:0000313" key="2">
    <source>
        <dbReference type="EMBL" id="KIY72241.1"/>
    </source>
</evidence>
<dbReference type="AlphaFoldDB" id="A0A0D7BRL1"/>
<dbReference type="InterPro" id="IPR019405">
    <property type="entry name" value="Lactonase_7-beta_prop"/>
</dbReference>
<proteinExistence type="inferred from homology"/>
<reference evidence="2 3" key="1">
    <citation type="journal article" date="2015" name="Fungal Genet. Biol.">
        <title>Evolution of novel wood decay mechanisms in Agaricales revealed by the genome sequences of Fistulina hepatica and Cylindrobasidium torrendii.</title>
        <authorList>
            <person name="Floudas D."/>
            <person name="Held B.W."/>
            <person name="Riley R."/>
            <person name="Nagy L.G."/>
            <person name="Koehler G."/>
            <person name="Ransdell A.S."/>
            <person name="Younus H."/>
            <person name="Chow J."/>
            <person name="Chiniquy J."/>
            <person name="Lipzen A."/>
            <person name="Tritt A."/>
            <person name="Sun H."/>
            <person name="Haridas S."/>
            <person name="LaButti K."/>
            <person name="Ohm R.A."/>
            <person name="Kues U."/>
            <person name="Blanchette R.A."/>
            <person name="Grigoriev I.V."/>
            <person name="Minto R.E."/>
            <person name="Hibbett D.S."/>
        </authorList>
    </citation>
    <scope>NUCLEOTIDE SEQUENCE [LARGE SCALE GENOMIC DNA]</scope>
    <source>
        <strain evidence="2 3">FP15055 ss-10</strain>
    </source>
</reference>
<dbReference type="Gene3D" id="2.130.10.10">
    <property type="entry name" value="YVTN repeat-like/Quinoprotein amine dehydrogenase"/>
    <property type="match status" value="1"/>
</dbReference>
<gene>
    <name evidence="2" type="ORF">CYLTODRAFT_344283</name>
</gene>
<dbReference type="InterPro" id="IPR050282">
    <property type="entry name" value="Cycloisomerase_2"/>
</dbReference>
<protein>
    <recommendedName>
        <fullName evidence="4">Isomerase YbhE</fullName>
    </recommendedName>
</protein>
<dbReference type="EMBL" id="KN880445">
    <property type="protein sequence ID" value="KIY72241.1"/>
    <property type="molecule type" value="Genomic_DNA"/>
</dbReference>
<evidence type="ECO:0008006" key="4">
    <source>
        <dbReference type="Google" id="ProtNLM"/>
    </source>
</evidence>
<organism evidence="2 3">
    <name type="scientific">Cylindrobasidium torrendii FP15055 ss-10</name>
    <dbReference type="NCBI Taxonomy" id="1314674"/>
    <lineage>
        <taxon>Eukaryota</taxon>
        <taxon>Fungi</taxon>
        <taxon>Dikarya</taxon>
        <taxon>Basidiomycota</taxon>
        <taxon>Agaricomycotina</taxon>
        <taxon>Agaricomycetes</taxon>
        <taxon>Agaricomycetidae</taxon>
        <taxon>Agaricales</taxon>
        <taxon>Marasmiineae</taxon>
        <taxon>Physalacriaceae</taxon>
        <taxon>Cylindrobasidium</taxon>
    </lineage>
</organism>